<organism evidence="1 2">
    <name type="scientific">Paenibacillus rhizovicinus</name>
    <dbReference type="NCBI Taxonomy" id="2704463"/>
    <lineage>
        <taxon>Bacteria</taxon>
        <taxon>Bacillati</taxon>
        <taxon>Bacillota</taxon>
        <taxon>Bacilli</taxon>
        <taxon>Bacillales</taxon>
        <taxon>Paenibacillaceae</taxon>
        <taxon>Paenibacillus</taxon>
    </lineage>
</organism>
<dbReference type="Proteomes" id="UP000479114">
    <property type="component" value="Chromosome"/>
</dbReference>
<evidence type="ECO:0008006" key="3">
    <source>
        <dbReference type="Google" id="ProtNLM"/>
    </source>
</evidence>
<dbReference type="KEGG" id="prz:GZH47_09185"/>
<reference evidence="1 2" key="1">
    <citation type="submission" date="2020-02" db="EMBL/GenBank/DDBJ databases">
        <title>Paenibacillus sp. nov., isolated from rhizosphere soil of tomato.</title>
        <authorList>
            <person name="Weon H.-Y."/>
            <person name="Lee S.A."/>
        </authorList>
    </citation>
    <scope>NUCLEOTIDE SEQUENCE [LARGE SCALE GENOMIC DNA]</scope>
    <source>
        <strain evidence="1 2">14171R-81</strain>
    </source>
</reference>
<name>A0A6C0NXT8_9BACL</name>
<dbReference type="AlphaFoldDB" id="A0A6C0NXT8"/>
<proteinExistence type="predicted"/>
<gene>
    <name evidence="1" type="ORF">GZH47_09185</name>
</gene>
<dbReference type="Gene3D" id="3.40.50.720">
    <property type="entry name" value="NAD(P)-binding Rossmann-like Domain"/>
    <property type="match status" value="1"/>
</dbReference>
<evidence type="ECO:0000313" key="2">
    <source>
        <dbReference type="Proteomes" id="UP000479114"/>
    </source>
</evidence>
<protein>
    <recommendedName>
        <fullName evidence="3">Thiazole-containing bacteriocin maturation protein</fullName>
    </recommendedName>
</protein>
<sequence>MSSQDEEVLAVGSGAILVSLVKAWYASGLTKVNVLVANAQSSIADELQTVKEQALLRDSEAELNILALAASSDVDWAAAVQPFSFILYAAQHGDLTELQQLQSACIACKKPLLPAMFIGGMCIAGPLLRQEGDSCPASAWRRLHASVFPADPESQPCSAAALSLLTNLTVNEWLNAVSDSDSDSDTDSDSDSGTDEIHCSNHCYVLHPLTLEGDWHPILPHPVLSGYQPARIVTDVVLNLEDEQEPAPEEWFEWFNGLTSEVSGIFRAWEEGALRQLPLAQCLVQPADPLSERPASLLPAIVGSGLTHVDARRDSALAGMESYVSRLKPLFVPELPSSRRDDVWIGAGLTFAEAAERGLHAYLTQELGKRPLHHGLKLARMDDAPVEDLQCQYLLRALTILEGEPRMASGEPLLGFPVAWVRSGAAWHGGVGLNMTLALRQSLQNALMQTASTPVASVIWNDHLHPPQSVAIPSEDPIARPSWIRSAIHTLRRHRKRLEVFDLRCESFLSEGPIAVVGILLGEEESP</sequence>
<accession>A0A6C0NXT8</accession>
<dbReference type="EMBL" id="CP048286">
    <property type="protein sequence ID" value="QHW31008.1"/>
    <property type="molecule type" value="Genomic_DNA"/>
</dbReference>
<keyword evidence="2" id="KW-1185">Reference proteome</keyword>
<evidence type="ECO:0000313" key="1">
    <source>
        <dbReference type="EMBL" id="QHW31008.1"/>
    </source>
</evidence>
<dbReference type="RefSeq" id="WP_162639817.1">
    <property type="nucleotide sequence ID" value="NZ_CP048286.1"/>
</dbReference>